<proteinExistence type="predicted"/>
<evidence type="ECO:0000313" key="2">
    <source>
        <dbReference type="EMBL" id="KAL3342822.1"/>
    </source>
</evidence>
<name>A0ABD2SG93_9SOLN</name>
<sequence>WTPKQTRANRNSIRSTKRERENGEGKEKMLQYPSFMLQYPCSTRIIPTSFLLPAQWPQPHSDELLLAMEESDFEEKCNEIRKMNSNLVVIGKTNIDNDKEDFDNEAEDDDADNGDESEGDDFEQETG</sequence>
<dbReference type="EMBL" id="JBJKTR010000015">
    <property type="protein sequence ID" value="KAL3342822.1"/>
    <property type="molecule type" value="Genomic_DNA"/>
</dbReference>
<feature type="compositionally biased region" description="Polar residues" evidence="1">
    <location>
        <begin position="1"/>
        <end position="14"/>
    </location>
</feature>
<evidence type="ECO:0000313" key="3">
    <source>
        <dbReference type="Proteomes" id="UP001627284"/>
    </source>
</evidence>
<reference evidence="2 3" key="1">
    <citation type="submission" date="2024-05" db="EMBL/GenBank/DDBJ databases">
        <title>De novo assembly of an allotetraploid wild potato.</title>
        <authorList>
            <person name="Hosaka A.J."/>
        </authorList>
    </citation>
    <scope>NUCLEOTIDE SEQUENCE [LARGE SCALE GENOMIC DNA]</scope>
    <source>
        <tissue evidence="2">Young leaves</tissue>
    </source>
</reference>
<dbReference type="AlphaFoldDB" id="A0ABD2SG93"/>
<feature type="compositionally biased region" description="Basic and acidic residues" evidence="1">
    <location>
        <begin position="16"/>
        <end position="27"/>
    </location>
</feature>
<feature type="region of interest" description="Disordered" evidence="1">
    <location>
        <begin position="93"/>
        <end position="127"/>
    </location>
</feature>
<dbReference type="PANTHER" id="PTHR37771">
    <property type="entry name" value="OS02G0593400 PROTEIN"/>
    <property type="match status" value="1"/>
</dbReference>
<dbReference type="Proteomes" id="UP001627284">
    <property type="component" value="Unassembled WGS sequence"/>
</dbReference>
<feature type="compositionally biased region" description="Acidic residues" evidence="1">
    <location>
        <begin position="98"/>
        <end position="127"/>
    </location>
</feature>
<feature type="region of interest" description="Disordered" evidence="1">
    <location>
        <begin position="1"/>
        <end position="27"/>
    </location>
</feature>
<dbReference type="PANTHER" id="PTHR37771:SF2">
    <property type="entry name" value="OS02G0593400 PROTEIN"/>
    <property type="match status" value="1"/>
</dbReference>
<organism evidence="2 3">
    <name type="scientific">Solanum stoloniferum</name>
    <dbReference type="NCBI Taxonomy" id="62892"/>
    <lineage>
        <taxon>Eukaryota</taxon>
        <taxon>Viridiplantae</taxon>
        <taxon>Streptophyta</taxon>
        <taxon>Embryophyta</taxon>
        <taxon>Tracheophyta</taxon>
        <taxon>Spermatophyta</taxon>
        <taxon>Magnoliopsida</taxon>
        <taxon>eudicotyledons</taxon>
        <taxon>Gunneridae</taxon>
        <taxon>Pentapetalae</taxon>
        <taxon>asterids</taxon>
        <taxon>lamiids</taxon>
        <taxon>Solanales</taxon>
        <taxon>Solanaceae</taxon>
        <taxon>Solanoideae</taxon>
        <taxon>Solaneae</taxon>
        <taxon>Solanum</taxon>
    </lineage>
</organism>
<protein>
    <submittedName>
        <fullName evidence="2">Uncharacterized protein</fullName>
    </submittedName>
</protein>
<dbReference type="Pfam" id="PF15243">
    <property type="entry name" value="ANAPC15"/>
    <property type="match status" value="1"/>
</dbReference>
<evidence type="ECO:0000256" key="1">
    <source>
        <dbReference type="SAM" id="MobiDB-lite"/>
    </source>
</evidence>
<keyword evidence="3" id="KW-1185">Reference proteome</keyword>
<gene>
    <name evidence="2" type="ORF">AABB24_026718</name>
</gene>
<dbReference type="InterPro" id="IPR026182">
    <property type="entry name" value="ANAPC15"/>
</dbReference>
<feature type="non-terminal residue" evidence="2">
    <location>
        <position position="1"/>
    </location>
</feature>
<comment type="caution">
    <text evidence="2">The sequence shown here is derived from an EMBL/GenBank/DDBJ whole genome shotgun (WGS) entry which is preliminary data.</text>
</comment>
<accession>A0ABD2SG93</accession>